<sequence>MRLFVRDMPAVLVIIEEALEAESGNDGGLMGLDFKGPPAVERGFCAEVAQEVIPGCWEDGVPFEENSRFAKSDLVVEVMVDLLASTPFALSLALPNIVVVSRDKVVDAKTAKSKPGDRREEGNCRDNLEPIREGESERICDEGESEGSRIGTRVIPAFIQKGNLVGDILDAWAE</sequence>
<name>A0A7C8MZD5_9PEZI</name>
<protein>
    <submittedName>
        <fullName evidence="2">Uncharacterized protein</fullName>
    </submittedName>
</protein>
<evidence type="ECO:0000256" key="1">
    <source>
        <dbReference type="SAM" id="MobiDB-lite"/>
    </source>
</evidence>
<proteinExistence type="predicted"/>
<feature type="compositionally biased region" description="Basic and acidic residues" evidence="1">
    <location>
        <begin position="110"/>
        <end position="141"/>
    </location>
</feature>
<reference evidence="2 3" key="1">
    <citation type="submission" date="2019-12" db="EMBL/GenBank/DDBJ databases">
        <title>Draft genome sequence of the ascomycete Xylaria multiplex DSM 110363.</title>
        <authorList>
            <person name="Buettner E."/>
            <person name="Kellner H."/>
        </authorList>
    </citation>
    <scope>NUCLEOTIDE SEQUENCE [LARGE SCALE GENOMIC DNA]</scope>
    <source>
        <strain evidence="2 3">DSM 110363</strain>
    </source>
</reference>
<dbReference type="InParanoid" id="A0A7C8MZD5"/>
<comment type="caution">
    <text evidence="2">The sequence shown here is derived from an EMBL/GenBank/DDBJ whole genome shotgun (WGS) entry which is preliminary data.</text>
</comment>
<keyword evidence="3" id="KW-1185">Reference proteome</keyword>
<dbReference type="Proteomes" id="UP000481858">
    <property type="component" value="Unassembled WGS sequence"/>
</dbReference>
<accession>A0A7C8MZD5</accession>
<evidence type="ECO:0000313" key="2">
    <source>
        <dbReference type="EMBL" id="KAF2962697.1"/>
    </source>
</evidence>
<organism evidence="2 3">
    <name type="scientific">Xylaria multiplex</name>
    <dbReference type="NCBI Taxonomy" id="323545"/>
    <lineage>
        <taxon>Eukaryota</taxon>
        <taxon>Fungi</taxon>
        <taxon>Dikarya</taxon>
        <taxon>Ascomycota</taxon>
        <taxon>Pezizomycotina</taxon>
        <taxon>Sordariomycetes</taxon>
        <taxon>Xylariomycetidae</taxon>
        <taxon>Xylariales</taxon>
        <taxon>Xylariaceae</taxon>
        <taxon>Xylaria</taxon>
    </lineage>
</organism>
<dbReference type="EMBL" id="WUBL01000293">
    <property type="protein sequence ID" value="KAF2962697.1"/>
    <property type="molecule type" value="Genomic_DNA"/>
</dbReference>
<evidence type="ECO:0000313" key="3">
    <source>
        <dbReference type="Proteomes" id="UP000481858"/>
    </source>
</evidence>
<dbReference type="AlphaFoldDB" id="A0A7C8MZD5"/>
<gene>
    <name evidence="2" type="ORF">GQX73_g10876</name>
</gene>
<feature type="region of interest" description="Disordered" evidence="1">
    <location>
        <begin position="110"/>
        <end position="143"/>
    </location>
</feature>